<dbReference type="InterPro" id="IPR050194">
    <property type="entry name" value="Glycosyltransferase_grp1"/>
</dbReference>
<dbReference type="Pfam" id="PF00534">
    <property type="entry name" value="Glycos_transf_1"/>
    <property type="match status" value="1"/>
</dbReference>
<dbReference type="InterPro" id="IPR028098">
    <property type="entry name" value="Glyco_trans_4-like_N"/>
</dbReference>
<evidence type="ECO:0000259" key="1">
    <source>
        <dbReference type="Pfam" id="PF00534"/>
    </source>
</evidence>
<evidence type="ECO:0000259" key="2">
    <source>
        <dbReference type="Pfam" id="PF13439"/>
    </source>
</evidence>
<dbReference type="FunFam" id="3.40.50.2000:FF:000069">
    <property type="entry name" value="Alpha-(1-6)-phosphatidylinositol monomannoside mannosyltransferase"/>
    <property type="match status" value="1"/>
</dbReference>
<dbReference type="CDD" id="cd03801">
    <property type="entry name" value="GT4_PimA-like"/>
    <property type="match status" value="1"/>
</dbReference>
<reference evidence="3" key="1">
    <citation type="submission" date="2020-05" db="EMBL/GenBank/DDBJ databases">
        <authorList>
            <person name="Chiriac C."/>
            <person name="Salcher M."/>
            <person name="Ghai R."/>
            <person name="Kavagutti S V."/>
        </authorList>
    </citation>
    <scope>NUCLEOTIDE SEQUENCE</scope>
</reference>
<dbReference type="Gene3D" id="3.40.50.2000">
    <property type="entry name" value="Glycogen Phosphorylase B"/>
    <property type="match status" value="2"/>
</dbReference>
<dbReference type="Pfam" id="PF13439">
    <property type="entry name" value="Glyco_transf_4"/>
    <property type="match status" value="1"/>
</dbReference>
<dbReference type="InterPro" id="IPR001296">
    <property type="entry name" value="Glyco_trans_1"/>
</dbReference>
<feature type="domain" description="Glycosyl transferase family 1" evidence="1">
    <location>
        <begin position="196"/>
        <end position="362"/>
    </location>
</feature>
<dbReference type="GO" id="GO:0016758">
    <property type="term" value="F:hexosyltransferase activity"/>
    <property type="evidence" value="ECO:0007669"/>
    <property type="project" value="TreeGrafter"/>
</dbReference>
<dbReference type="AlphaFoldDB" id="A0A6J6CDK7"/>
<dbReference type="SUPFAM" id="SSF53756">
    <property type="entry name" value="UDP-Glycosyltransferase/glycogen phosphorylase"/>
    <property type="match status" value="1"/>
</dbReference>
<evidence type="ECO:0000313" key="3">
    <source>
        <dbReference type="EMBL" id="CAB4549452.1"/>
    </source>
</evidence>
<proteinExistence type="predicted"/>
<name>A0A6J6CDK7_9ZZZZ</name>
<dbReference type="PANTHER" id="PTHR45947">
    <property type="entry name" value="SULFOQUINOVOSYL TRANSFERASE SQD2"/>
    <property type="match status" value="1"/>
</dbReference>
<organism evidence="3">
    <name type="scientific">freshwater metagenome</name>
    <dbReference type="NCBI Taxonomy" id="449393"/>
    <lineage>
        <taxon>unclassified sequences</taxon>
        <taxon>metagenomes</taxon>
        <taxon>ecological metagenomes</taxon>
    </lineage>
</organism>
<gene>
    <name evidence="3" type="ORF">UFOPK1506_00346</name>
</gene>
<dbReference type="EMBL" id="CAEZSV010000042">
    <property type="protein sequence ID" value="CAB4549452.1"/>
    <property type="molecule type" value="Genomic_DNA"/>
</dbReference>
<feature type="domain" description="Glycosyltransferase subfamily 4-like N-terminal" evidence="2">
    <location>
        <begin position="16"/>
        <end position="179"/>
    </location>
</feature>
<accession>A0A6J6CDK7</accession>
<sequence length="383" mass="42139">MTKVLFVTNDFPPQSGGIESFIAGLIAQLPKNSVVVHASSQKDLAQQEEYDQKISDDLGVVVVRDRQRILLPTRGLRKRVAGTIHAHAIEKVVFGASVPLGLLAPALRKVGVRQIVAITHGHEVWWSKVPLFSAMLRRVGAHVDHLTYLGNFTKEAISKALHQTDRAKLEQLPPGVDLDFFTPGEKPATLIERYGLEQKRIILCVGRIVQRKGQDALIDALSIVRETNPDVHLLIVGAGNYEQSLRKRVTTLKIENSVTFVGRVPYKELPDHFRLADIFASPARDRFGGLEVEGLGIVYLEASAAGIAVLAGNSGGAPDAVQEGVTGRVVDGRNINQIAHALQELLNDHESRARMGAQGRAWMEREWGWHVIGARFRALLDMN</sequence>
<dbReference type="PANTHER" id="PTHR45947:SF3">
    <property type="entry name" value="SULFOQUINOVOSYL TRANSFERASE SQD2"/>
    <property type="match status" value="1"/>
</dbReference>
<protein>
    <submittedName>
        <fullName evidence="3">Unannotated protein</fullName>
    </submittedName>
</protein>